<comment type="caution">
    <text evidence="13">The sequence shown here is derived from an EMBL/GenBank/DDBJ whole genome shotgun (WGS) entry which is preliminary data.</text>
</comment>
<dbReference type="InterPro" id="IPR000719">
    <property type="entry name" value="Prot_kinase_dom"/>
</dbReference>
<dbReference type="GO" id="GO:0005886">
    <property type="term" value="C:plasma membrane"/>
    <property type="evidence" value="ECO:0007669"/>
    <property type="project" value="TreeGrafter"/>
</dbReference>
<evidence type="ECO:0000256" key="5">
    <source>
        <dbReference type="ARBA" id="ARBA00022777"/>
    </source>
</evidence>
<dbReference type="CDD" id="cd00192">
    <property type="entry name" value="PTKc"/>
    <property type="match status" value="1"/>
</dbReference>
<dbReference type="GO" id="GO:0007169">
    <property type="term" value="P:cell surface receptor protein tyrosine kinase signaling pathway"/>
    <property type="evidence" value="ECO:0007669"/>
    <property type="project" value="TreeGrafter"/>
</dbReference>
<dbReference type="GO" id="GO:0012505">
    <property type="term" value="C:endomembrane system"/>
    <property type="evidence" value="ECO:0007669"/>
    <property type="project" value="UniProtKB-SubCell"/>
</dbReference>
<proteinExistence type="predicted"/>
<dbReference type="GO" id="GO:0004714">
    <property type="term" value="F:transmembrane receptor protein tyrosine kinase activity"/>
    <property type="evidence" value="ECO:0007669"/>
    <property type="project" value="UniProtKB-EC"/>
</dbReference>
<dbReference type="STRING" id="158441.A0A226EZG1"/>
<feature type="transmembrane region" description="Helical" evidence="11">
    <location>
        <begin position="401"/>
        <end position="424"/>
    </location>
</feature>
<evidence type="ECO:0000256" key="4">
    <source>
        <dbReference type="ARBA" id="ARBA00022741"/>
    </source>
</evidence>
<dbReference type="GO" id="GO:0051130">
    <property type="term" value="P:positive regulation of cellular component organization"/>
    <property type="evidence" value="ECO:0007669"/>
    <property type="project" value="UniProtKB-ARBA"/>
</dbReference>
<gene>
    <name evidence="13" type="ORF">Fcan01_01221</name>
</gene>
<keyword evidence="8" id="KW-0829">Tyrosine-protein kinase</keyword>
<keyword evidence="14" id="KW-1185">Reference proteome</keyword>
<dbReference type="GO" id="GO:0050793">
    <property type="term" value="P:regulation of developmental process"/>
    <property type="evidence" value="ECO:0007669"/>
    <property type="project" value="UniProtKB-ARBA"/>
</dbReference>
<dbReference type="FunFam" id="1.10.510.10:FF:001512">
    <property type="entry name" value="Receptor tyrosine-protein kinase erbB-2"/>
    <property type="match status" value="1"/>
</dbReference>
<evidence type="ECO:0000256" key="7">
    <source>
        <dbReference type="ARBA" id="ARBA00023136"/>
    </source>
</evidence>
<dbReference type="OrthoDB" id="3256376at2759"/>
<dbReference type="SUPFAM" id="SSF56112">
    <property type="entry name" value="Protein kinase-like (PK-like)"/>
    <property type="match status" value="1"/>
</dbReference>
<dbReference type="Gene3D" id="3.30.200.20">
    <property type="entry name" value="Phosphorylase Kinase, domain 1"/>
    <property type="match status" value="1"/>
</dbReference>
<keyword evidence="11" id="KW-0812">Transmembrane</keyword>
<evidence type="ECO:0000256" key="2">
    <source>
        <dbReference type="ARBA" id="ARBA00004308"/>
    </source>
</evidence>
<dbReference type="PROSITE" id="PS00109">
    <property type="entry name" value="PROTEIN_KINASE_TYR"/>
    <property type="match status" value="1"/>
</dbReference>
<keyword evidence="11" id="KW-1133">Transmembrane helix</keyword>
<dbReference type="GO" id="GO:0030182">
    <property type="term" value="P:neuron differentiation"/>
    <property type="evidence" value="ECO:0007669"/>
    <property type="project" value="UniProtKB-ARBA"/>
</dbReference>
<dbReference type="Pfam" id="PF07714">
    <property type="entry name" value="PK_Tyr_Ser-Thr"/>
    <property type="match status" value="1"/>
</dbReference>
<protein>
    <submittedName>
        <fullName evidence="13">Angiopoietin-1 receptor</fullName>
    </submittedName>
</protein>
<dbReference type="OMA" id="CCTENIR"/>
<dbReference type="PANTHER" id="PTHR24416:SF611">
    <property type="entry name" value="TYROSINE-PROTEIN KINASE TRANSMEMBRANE RECEPTOR ROR"/>
    <property type="match status" value="1"/>
</dbReference>
<keyword evidence="4 10" id="KW-0547">Nucleotide-binding</keyword>
<dbReference type="PROSITE" id="PS00107">
    <property type="entry name" value="PROTEIN_KINASE_ATP"/>
    <property type="match status" value="1"/>
</dbReference>
<evidence type="ECO:0000256" key="3">
    <source>
        <dbReference type="ARBA" id="ARBA00022679"/>
    </source>
</evidence>
<evidence type="ECO:0000313" key="14">
    <source>
        <dbReference type="Proteomes" id="UP000198287"/>
    </source>
</evidence>
<dbReference type="InterPro" id="IPR017441">
    <property type="entry name" value="Protein_kinase_ATP_BS"/>
</dbReference>
<organism evidence="13 14">
    <name type="scientific">Folsomia candida</name>
    <name type="common">Springtail</name>
    <dbReference type="NCBI Taxonomy" id="158441"/>
    <lineage>
        <taxon>Eukaryota</taxon>
        <taxon>Metazoa</taxon>
        <taxon>Ecdysozoa</taxon>
        <taxon>Arthropoda</taxon>
        <taxon>Hexapoda</taxon>
        <taxon>Collembola</taxon>
        <taxon>Entomobryomorpha</taxon>
        <taxon>Isotomoidea</taxon>
        <taxon>Isotomidae</taxon>
        <taxon>Proisotominae</taxon>
        <taxon>Folsomia</taxon>
    </lineage>
</organism>
<dbReference type="InterPro" id="IPR001245">
    <property type="entry name" value="Ser-Thr/Tyr_kinase_cat_dom"/>
</dbReference>
<evidence type="ECO:0000256" key="1">
    <source>
        <dbReference type="ARBA" id="ARBA00004167"/>
    </source>
</evidence>
<feature type="binding site" evidence="10">
    <location>
        <position position="518"/>
    </location>
    <ligand>
        <name>ATP</name>
        <dbReference type="ChEBI" id="CHEBI:30616"/>
    </ligand>
</feature>
<keyword evidence="5" id="KW-0418">Kinase</keyword>
<dbReference type="InterPro" id="IPR050122">
    <property type="entry name" value="RTK"/>
</dbReference>
<dbReference type="PANTHER" id="PTHR24416">
    <property type="entry name" value="TYROSINE-PROTEIN KINASE RECEPTOR"/>
    <property type="match status" value="1"/>
</dbReference>
<dbReference type="GO" id="GO:0048468">
    <property type="term" value="P:cell development"/>
    <property type="evidence" value="ECO:0007669"/>
    <property type="project" value="UniProtKB-ARBA"/>
</dbReference>
<dbReference type="AlphaFoldDB" id="A0A226EZG1"/>
<sequence>MLTTKNRLFLEQETNFLTISIIIVLIPHSVCASEKNATTILAEHIHAEDVVWPTTVEFRVSKQFYGQGPSYFGNASLENCTTVAQLLPAEFQTFNYIEVIPGNCIKIYPSHDCFDFGNIQSWKRIRLTDIKQHWNLLPSQTPVRSVRYCFSDCPPSFSQEELENEKAGLVLATFYENRDFEGIGLPLNLSGCTVVPLSLKRRISSLRMHQDCVVIYTSRDCNGHDDHRMIRAPPANQGSLDTWNHGLDRRAVTISSCLYYCLNSTMRKAFPSGKLDTGPTSEDGGEVVIYDEPHFYGNFIKVRLDSCITLPIEWNGVANSIDTMNEDCLLLYEDVDCLEQLGTHLRLDSTNLAEHKELKLGKFNLKLRSLQSCSEEKSTIKRHKDLFETANQEENSVLVQILIPIAAVFLITATLLFSILFYIAKRRKQRKKQSVYQTERIALQEETNKFLQGYESKSKSNEDSSSIVLSSPYDTHYEIAKNRIDIDFKIVLGSGQFGIVFKGRFTNSVGILMDVAVKTVKSDASIEYLKALLKETKVMIYIGKHPNIAEFVGCCTKNLEKGRFLILMKLYPVGSLETYLNENRDSFTESGIQSDNKLSSTDDPTYTKMELLKHDSTTFNTQRLIQWCLGIAEGMEFLAYKKVIHGDLATRNVLLDDNLTPKISDFGLSVQLHQYYEYIKNKNTPLPWRWLAIECLNSSIFSTHSDVWSYGVTMWEIFTLGSVPYEGLSWGQEFTQSLEQEMRLENPINASNDCCRMMNDCWKQVPKERCSFTELKCRLQSILHCEDTSTDIGPNACLYVGVEAIS</sequence>
<keyword evidence="6 10" id="KW-0067">ATP-binding</keyword>
<evidence type="ECO:0000256" key="11">
    <source>
        <dbReference type="SAM" id="Phobius"/>
    </source>
</evidence>
<reference evidence="13 14" key="1">
    <citation type="submission" date="2015-12" db="EMBL/GenBank/DDBJ databases">
        <title>The genome of Folsomia candida.</title>
        <authorList>
            <person name="Faddeeva A."/>
            <person name="Derks M.F."/>
            <person name="Anvar Y."/>
            <person name="Smit S."/>
            <person name="Van Straalen N."/>
            <person name="Roelofs D."/>
        </authorList>
    </citation>
    <scope>NUCLEOTIDE SEQUENCE [LARGE SCALE GENOMIC DNA]</scope>
    <source>
        <strain evidence="13 14">VU population</strain>
        <tissue evidence="13">Whole body</tissue>
    </source>
</reference>
<comment type="catalytic activity">
    <reaction evidence="9">
        <text>L-tyrosyl-[protein] + ATP = O-phospho-L-tyrosyl-[protein] + ADP + H(+)</text>
        <dbReference type="Rhea" id="RHEA:10596"/>
        <dbReference type="Rhea" id="RHEA-COMP:10136"/>
        <dbReference type="Rhea" id="RHEA-COMP:20101"/>
        <dbReference type="ChEBI" id="CHEBI:15378"/>
        <dbReference type="ChEBI" id="CHEBI:30616"/>
        <dbReference type="ChEBI" id="CHEBI:46858"/>
        <dbReference type="ChEBI" id="CHEBI:61978"/>
        <dbReference type="ChEBI" id="CHEBI:456216"/>
        <dbReference type="EC" id="2.7.10.1"/>
    </reaction>
</comment>
<evidence type="ECO:0000259" key="12">
    <source>
        <dbReference type="PROSITE" id="PS50011"/>
    </source>
</evidence>
<dbReference type="Proteomes" id="UP000198287">
    <property type="component" value="Unassembled WGS sequence"/>
</dbReference>
<dbReference type="PRINTS" id="PR00109">
    <property type="entry name" value="TYRKINASE"/>
</dbReference>
<dbReference type="Gene3D" id="1.10.510.10">
    <property type="entry name" value="Transferase(Phosphotransferase) domain 1"/>
    <property type="match status" value="1"/>
</dbReference>
<evidence type="ECO:0000256" key="10">
    <source>
        <dbReference type="PROSITE-ProRule" id="PRU10141"/>
    </source>
</evidence>
<dbReference type="EMBL" id="LNIX01000001">
    <property type="protein sequence ID" value="OXA62251.1"/>
    <property type="molecule type" value="Genomic_DNA"/>
</dbReference>
<dbReference type="InterPro" id="IPR011009">
    <property type="entry name" value="Kinase-like_dom_sf"/>
</dbReference>
<dbReference type="FunFam" id="3.30.200.20:FF:000586">
    <property type="entry name" value="Receptor protein-tyrosine kinase"/>
    <property type="match status" value="1"/>
</dbReference>
<dbReference type="InterPro" id="IPR008266">
    <property type="entry name" value="Tyr_kinase_AS"/>
</dbReference>
<dbReference type="GO" id="GO:0005524">
    <property type="term" value="F:ATP binding"/>
    <property type="evidence" value="ECO:0007669"/>
    <property type="project" value="UniProtKB-UniRule"/>
</dbReference>
<dbReference type="PROSITE" id="PS50011">
    <property type="entry name" value="PROTEIN_KINASE_DOM"/>
    <property type="match status" value="1"/>
</dbReference>
<keyword evidence="13" id="KW-0675">Receptor</keyword>
<feature type="domain" description="Protein kinase" evidence="12">
    <location>
        <begin position="486"/>
        <end position="783"/>
    </location>
</feature>
<name>A0A226EZG1_FOLCA</name>
<keyword evidence="7 11" id="KW-0472">Membrane</keyword>
<keyword evidence="3" id="KW-0808">Transferase</keyword>
<dbReference type="GO" id="GO:0043235">
    <property type="term" value="C:receptor complex"/>
    <property type="evidence" value="ECO:0007669"/>
    <property type="project" value="TreeGrafter"/>
</dbReference>
<accession>A0A226EZG1</accession>
<evidence type="ECO:0000256" key="9">
    <source>
        <dbReference type="ARBA" id="ARBA00051243"/>
    </source>
</evidence>
<evidence type="ECO:0000256" key="8">
    <source>
        <dbReference type="ARBA" id="ARBA00023137"/>
    </source>
</evidence>
<comment type="subcellular location">
    <subcellularLocation>
        <location evidence="2">Endomembrane system</location>
    </subcellularLocation>
    <subcellularLocation>
        <location evidence="1">Membrane</location>
        <topology evidence="1">Single-pass membrane protein</topology>
    </subcellularLocation>
</comment>
<evidence type="ECO:0000313" key="13">
    <source>
        <dbReference type="EMBL" id="OXA62251.1"/>
    </source>
</evidence>
<evidence type="ECO:0000256" key="6">
    <source>
        <dbReference type="ARBA" id="ARBA00022840"/>
    </source>
</evidence>